<evidence type="ECO:0000313" key="2">
    <source>
        <dbReference type="EMBL" id="KAF2251704.1"/>
    </source>
</evidence>
<dbReference type="SUPFAM" id="SSF52047">
    <property type="entry name" value="RNI-like"/>
    <property type="match status" value="1"/>
</dbReference>
<dbReference type="InterPro" id="IPR032675">
    <property type="entry name" value="LRR_dom_sf"/>
</dbReference>
<dbReference type="PROSITE" id="PS50181">
    <property type="entry name" value="FBOX"/>
    <property type="match status" value="1"/>
</dbReference>
<dbReference type="OrthoDB" id="3750626at2759"/>
<feature type="domain" description="F-box" evidence="1">
    <location>
        <begin position="18"/>
        <end position="64"/>
    </location>
</feature>
<dbReference type="CDD" id="cd09917">
    <property type="entry name" value="F-box_SF"/>
    <property type="match status" value="1"/>
</dbReference>
<sequence>MSDQTNQTEALDPQFPNDSSITACPDEILLVVLEFLECQNSLCAVSRTCRKFQRLAQQRLYTSISLVRPKERYDDSNVERLLRTVVEQPELAKKTNRLFVEAMSHPLRIAPAVFSGLTSIQQMHFGDGWLRFPEIPRVGLLIARLPNLEHLDINLYKSSEDGEVVWLCESAVPYLLPDLDLSISRHLSSIPGFWSLKTLRINGCRLDCDWFELPNLEHVTIGGRSDVLHSTSPKGSNISSIRHCLHWYAMRYLYVGRGNLEDFRSLLQHFPRLRKLQFDIGSPRLLPRNYARPRDVFSWAFLAARLRPVASSLEVFRVSPDLDSFPWYLGVVRPVGDLSHFSQLKTLELPQAALLGPSYAGGAIDMRTLPPSIETLDIWFPTFAILNWLDYLYMTIPDFPHLKAVNIRCHDEWIFEKRQGTSRRLEILYLEDLGPTMATHPIWKQLWHAGIRAVVVNRHEKFDEAWWDADYDPVMASVVKWLDLKKDTKCVSDAEFFVQFYDFFSLTRWINDTPLIC</sequence>
<accession>A0A6A6IMA9</accession>
<evidence type="ECO:0000313" key="3">
    <source>
        <dbReference type="Proteomes" id="UP000800094"/>
    </source>
</evidence>
<organism evidence="2 3">
    <name type="scientific">Trematosphaeria pertusa</name>
    <dbReference type="NCBI Taxonomy" id="390896"/>
    <lineage>
        <taxon>Eukaryota</taxon>
        <taxon>Fungi</taxon>
        <taxon>Dikarya</taxon>
        <taxon>Ascomycota</taxon>
        <taxon>Pezizomycotina</taxon>
        <taxon>Dothideomycetes</taxon>
        <taxon>Pleosporomycetidae</taxon>
        <taxon>Pleosporales</taxon>
        <taxon>Massarineae</taxon>
        <taxon>Trematosphaeriaceae</taxon>
        <taxon>Trematosphaeria</taxon>
    </lineage>
</organism>
<keyword evidence="3" id="KW-1185">Reference proteome</keyword>
<dbReference type="EMBL" id="ML987192">
    <property type="protein sequence ID" value="KAF2251704.1"/>
    <property type="molecule type" value="Genomic_DNA"/>
</dbReference>
<protein>
    <recommendedName>
        <fullName evidence="1">F-box domain-containing protein</fullName>
    </recommendedName>
</protein>
<dbReference type="Pfam" id="PF12937">
    <property type="entry name" value="F-box-like"/>
    <property type="match status" value="1"/>
</dbReference>
<dbReference type="AlphaFoldDB" id="A0A6A6IMA9"/>
<dbReference type="InterPro" id="IPR036047">
    <property type="entry name" value="F-box-like_dom_sf"/>
</dbReference>
<name>A0A6A6IMA9_9PLEO</name>
<dbReference type="RefSeq" id="XP_033686708.1">
    <property type="nucleotide sequence ID" value="XM_033821026.1"/>
</dbReference>
<proteinExistence type="predicted"/>
<dbReference type="Gene3D" id="3.80.10.10">
    <property type="entry name" value="Ribonuclease Inhibitor"/>
    <property type="match status" value="1"/>
</dbReference>
<dbReference type="GeneID" id="54574356"/>
<dbReference type="Proteomes" id="UP000800094">
    <property type="component" value="Unassembled WGS sequence"/>
</dbReference>
<dbReference type="InterPro" id="IPR001810">
    <property type="entry name" value="F-box_dom"/>
</dbReference>
<evidence type="ECO:0000259" key="1">
    <source>
        <dbReference type="PROSITE" id="PS50181"/>
    </source>
</evidence>
<reference evidence="2" key="1">
    <citation type="journal article" date="2020" name="Stud. Mycol.">
        <title>101 Dothideomycetes genomes: a test case for predicting lifestyles and emergence of pathogens.</title>
        <authorList>
            <person name="Haridas S."/>
            <person name="Albert R."/>
            <person name="Binder M."/>
            <person name="Bloem J."/>
            <person name="Labutti K."/>
            <person name="Salamov A."/>
            <person name="Andreopoulos B."/>
            <person name="Baker S."/>
            <person name="Barry K."/>
            <person name="Bills G."/>
            <person name="Bluhm B."/>
            <person name="Cannon C."/>
            <person name="Castanera R."/>
            <person name="Culley D."/>
            <person name="Daum C."/>
            <person name="Ezra D."/>
            <person name="Gonzalez J."/>
            <person name="Henrissat B."/>
            <person name="Kuo A."/>
            <person name="Liang C."/>
            <person name="Lipzen A."/>
            <person name="Lutzoni F."/>
            <person name="Magnuson J."/>
            <person name="Mondo S."/>
            <person name="Nolan M."/>
            <person name="Ohm R."/>
            <person name="Pangilinan J."/>
            <person name="Park H.-J."/>
            <person name="Ramirez L."/>
            <person name="Alfaro M."/>
            <person name="Sun H."/>
            <person name="Tritt A."/>
            <person name="Yoshinaga Y."/>
            <person name="Zwiers L.-H."/>
            <person name="Turgeon B."/>
            <person name="Goodwin S."/>
            <person name="Spatafora J."/>
            <person name="Crous P."/>
            <person name="Grigoriev I."/>
        </authorList>
    </citation>
    <scope>NUCLEOTIDE SEQUENCE</scope>
    <source>
        <strain evidence="2">CBS 122368</strain>
    </source>
</reference>
<gene>
    <name evidence="2" type="ORF">BU26DRAFT_241791</name>
</gene>
<dbReference type="SUPFAM" id="SSF81383">
    <property type="entry name" value="F-box domain"/>
    <property type="match status" value="1"/>
</dbReference>
<dbReference type="Gene3D" id="1.20.1280.50">
    <property type="match status" value="1"/>
</dbReference>